<dbReference type="EMBL" id="JAATWM020000006">
    <property type="protein sequence ID" value="KAF9879689.1"/>
    <property type="molecule type" value="Genomic_DNA"/>
</dbReference>
<dbReference type="InterPro" id="IPR013083">
    <property type="entry name" value="Znf_RING/FYVE/PHD"/>
</dbReference>
<dbReference type="GeneID" id="62158293"/>
<name>A0A9P6LKS1_9PEZI</name>
<dbReference type="AlphaFoldDB" id="A0A9P6LKS1"/>
<feature type="region of interest" description="Disordered" evidence="1">
    <location>
        <begin position="584"/>
        <end position="609"/>
    </location>
</feature>
<dbReference type="OrthoDB" id="4794487at2759"/>
<reference evidence="2" key="2">
    <citation type="submission" date="2020-11" db="EMBL/GenBank/DDBJ databases">
        <title>Whole genome sequencing of Colletotrichum sp.</title>
        <authorList>
            <person name="Li H."/>
        </authorList>
    </citation>
    <scope>NUCLEOTIDE SEQUENCE</scope>
    <source>
        <strain evidence="2">CkLH20</strain>
    </source>
</reference>
<protein>
    <recommendedName>
        <fullName evidence="4">RING-type domain-containing protein</fullName>
    </recommendedName>
</protein>
<evidence type="ECO:0000256" key="1">
    <source>
        <dbReference type="SAM" id="MobiDB-lite"/>
    </source>
</evidence>
<dbReference type="Gene3D" id="3.30.40.10">
    <property type="entry name" value="Zinc/RING finger domain, C3HC4 (zinc finger)"/>
    <property type="match status" value="1"/>
</dbReference>
<reference evidence="2" key="1">
    <citation type="submission" date="2020-03" db="EMBL/GenBank/DDBJ databases">
        <authorList>
            <person name="He L."/>
        </authorList>
    </citation>
    <scope>NUCLEOTIDE SEQUENCE</scope>
    <source>
        <strain evidence="2">CkLH20</strain>
    </source>
</reference>
<proteinExistence type="predicted"/>
<sequence length="609" mass="70601">MCIQLWRRYICPRARNPQPLQQPAAGWRATHPRPKPGVFDHHLVFQEDNIFRENVHDPNDRIQDDMQIHWIKNIIRCAHPHYIQCHNLAEPIGKIQYINGSCPSCTGSIDVHVEQHTHVLQEWDVHPRIPKVGEEDMDIRFNMMFEGYKEYYLLELMKLIMSVLKKPYPINHIQGAQWQAMIENCWPETFCKVKHSHLGDAIDRCECIQTKEEWRVNMSTSMRKNEANAVLSRGDLNAAGSLDQYYADVFWAPSASNPTVLKQYWQTTARADALYQDFPPVDFPDYQMAFVNIHSIVYAHRYARLQKLSSDCRRALSERGAHRSQRYPDPQSYTRRHIRWFGIDDWDASLGRRHVFLDWIYRFLALDAGLDEELMMYLAGGLLAVLNPWPDVWWKPLPSHPEPEVLDTELAAYDLIQESVYELEYHWPLDGNKYTAHNLIASLDSASKLYNVIDRNRKIVIADAAARNSAADNGLLRAQGDARVAEQNGDVKCVMCLDPWDATPNHEPVRMQCCGNPVGKRCVKELLAKMPIRTAGREAENRNTWAIGWRCPICRGDLGAQFKPLITYLHGPVDVEMPGLHERMESRPQHPSYWTTRHRERNRLNGGRS</sequence>
<accession>A0A9P6LKS1</accession>
<organism evidence="2 3">
    <name type="scientific">Colletotrichum karsti</name>
    <dbReference type="NCBI Taxonomy" id="1095194"/>
    <lineage>
        <taxon>Eukaryota</taxon>
        <taxon>Fungi</taxon>
        <taxon>Dikarya</taxon>
        <taxon>Ascomycota</taxon>
        <taxon>Pezizomycotina</taxon>
        <taxon>Sordariomycetes</taxon>
        <taxon>Hypocreomycetidae</taxon>
        <taxon>Glomerellales</taxon>
        <taxon>Glomerellaceae</taxon>
        <taxon>Colletotrichum</taxon>
        <taxon>Colletotrichum boninense species complex</taxon>
    </lineage>
</organism>
<dbReference type="Proteomes" id="UP000781932">
    <property type="component" value="Unassembled WGS sequence"/>
</dbReference>
<keyword evidence="3" id="KW-1185">Reference proteome</keyword>
<dbReference type="RefSeq" id="XP_038749150.1">
    <property type="nucleotide sequence ID" value="XM_038885219.1"/>
</dbReference>
<evidence type="ECO:0000313" key="2">
    <source>
        <dbReference type="EMBL" id="KAF9879689.1"/>
    </source>
</evidence>
<evidence type="ECO:0008006" key="4">
    <source>
        <dbReference type="Google" id="ProtNLM"/>
    </source>
</evidence>
<gene>
    <name evidence="2" type="ORF">CkaCkLH20_02500</name>
</gene>
<evidence type="ECO:0000313" key="3">
    <source>
        <dbReference type="Proteomes" id="UP000781932"/>
    </source>
</evidence>
<comment type="caution">
    <text evidence="2">The sequence shown here is derived from an EMBL/GenBank/DDBJ whole genome shotgun (WGS) entry which is preliminary data.</text>
</comment>